<dbReference type="InterPro" id="IPR013126">
    <property type="entry name" value="Hsp_70_fam"/>
</dbReference>
<evidence type="ECO:0000313" key="4">
    <source>
        <dbReference type="EMBL" id="VDI35862.1"/>
    </source>
</evidence>
<evidence type="ECO:0000256" key="2">
    <source>
        <dbReference type="ARBA" id="ARBA00022741"/>
    </source>
</evidence>
<evidence type="ECO:0000256" key="3">
    <source>
        <dbReference type="ARBA" id="ARBA00022840"/>
    </source>
</evidence>
<evidence type="ECO:0000256" key="1">
    <source>
        <dbReference type="ARBA" id="ARBA00007381"/>
    </source>
</evidence>
<dbReference type="SUPFAM" id="SSF53067">
    <property type="entry name" value="Actin-like ATPase domain"/>
    <property type="match status" value="2"/>
</dbReference>
<dbReference type="Proteomes" id="UP000596742">
    <property type="component" value="Unassembled WGS sequence"/>
</dbReference>
<dbReference type="PANTHER" id="PTHR14187:SF5">
    <property type="entry name" value="HEAT SHOCK 70 KDA PROTEIN 12A"/>
    <property type="match status" value="1"/>
</dbReference>
<dbReference type="GO" id="GO:0140662">
    <property type="term" value="F:ATP-dependent protein folding chaperone"/>
    <property type="evidence" value="ECO:0007669"/>
    <property type="project" value="InterPro"/>
</dbReference>
<comment type="similarity">
    <text evidence="1">Belongs to the heat shock protein 70 family.</text>
</comment>
<dbReference type="Gene3D" id="3.30.420.40">
    <property type="match status" value="1"/>
</dbReference>
<dbReference type="PANTHER" id="PTHR14187">
    <property type="entry name" value="ALPHA KINASE/ELONGATION FACTOR 2 KINASE"/>
    <property type="match status" value="1"/>
</dbReference>
<keyword evidence="3" id="KW-0067">ATP-binding</keyword>
<dbReference type="OrthoDB" id="6127299at2759"/>
<protein>
    <recommendedName>
        <fullName evidence="6">Heat shock 70 kDa protein 12A</fullName>
    </recommendedName>
</protein>
<evidence type="ECO:0000313" key="5">
    <source>
        <dbReference type="Proteomes" id="UP000596742"/>
    </source>
</evidence>
<organism evidence="4 5">
    <name type="scientific">Mytilus galloprovincialis</name>
    <name type="common">Mediterranean mussel</name>
    <dbReference type="NCBI Taxonomy" id="29158"/>
    <lineage>
        <taxon>Eukaryota</taxon>
        <taxon>Metazoa</taxon>
        <taxon>Spiralia</taxon>
        <taxon>Lophotrochozoa</taxon>
        <taxon>Mollusca</taxon>
        <taxon>Bivalvia</taxon>
        <taxon>Autobranchia</taxon>
        <taxon>Pteriomorphia</taxon>
        <taxon>Mytilida</taxon>
        <taxon>Mytiloidea</taxon>
        <taxon>Mytilidae</taxon>
        <taxon>Mytilinae</taxon>
        <taxon>Mytilus</taxon>
    </lineage>
</organism>
<reference evidence="4" key="1">
    <citation type="submission" date="2018-11" db="EMBL/GenBank/DDBJ databases">
        <authorList>
            <person name="Alioto T."/>
            <person name="Alioto T."/>
        </authorList>
    </citation>
    <scope>NUCLEOTIDE SEQUENCE</scope>
</reference>
<name>A0A8B6EMV5_MYTGA</name>
<keyword evidence="2" id="KW-0547">Nucleotide-binding</keyword>
<comment type="caution">
    <text evidence="4">The sequence shown here is derived from an EMBL/GenBank/DDBJ whole genome shotgun (WGS) entry which is preliminary data.</text>
</comment>
<gene>
    <name evidence="4" type="ORF">MGAL_10B089959</name>
</gene>
<dbReference type="AlphaFoldDB" id="A0A8B6EMV5"/>
<proteinExistence type="inferred from homology"/>
<keyword evidence="5" id="KW-1185">Reference proteome</keyword>
<sequence>MERGINSKENVLVVVAIDFGTTYSGWAYSFRKEYKENHTNIKTKGGWKNFDGQATEKTPTVALFTPEDKFHSFGYEAENKYAELVDEEQSTGWKYFKRFKMALLSDDTKQFGHQQRKLVTGKISRHQKLKDVNGKKLPSLTVVSECLKFLKDDFLKALKEKVNFVEMKDIHWVITVPAIWSDEAKAFMRLAANQAGIDDTLLSLAYEPEAAAIYCRDIIIQKKTDGEDYSMASLDPGEKFLVLDCGGGTVDITGYTIEEGNKLIELFPPTGGPWGGTEVDKQFQDLIVEIFGKEVWHMFEKSCMNDSLELMRRFEGRKKVFGENDEDKVRIQCPGELFEQYKSKTGLAFQSELGVKKVRDKLVFPTQIMKDLFQKPLNAIIDNVRKLLTKPEMKGLKTILMVGGFSESALLYEGFRSIFPTLNVFRPHAAVLSVVKGAVIFGHTPEIITERVCARTYGIAGNIPFDSQIHPQRCLGYYEGIAKCTDSFQTIVKKGAMISLEHNSFERTFLPTYGSDEEASVDIYVSRDHNPLYTFGDGVKRLGSLVLKIPDTKKGKNRPITVRISFKGTEIVVTAVEQGTRNIVSEKFNSI</sequence>
<dbReference type="Pfam" id="PF00012">
    <property type="entry name" value="HSP70"/>
    <property type="match status" value="1"/>
</dbReference>
<dbReference type="InterPro" id="IPR043129">
    <property type="entry name" value="ATPase_NBD"/>
</dbReference>
<accession>A0A8B6EMV5</accession>
<dbReference type="GO" id="GO:0005524">
    <property type="term" value="F:ATP binding"/>
    <property type="evidence" value="ECO:0007669"/>
    <property type="project" value="UniProtKB-KW"/>
</dbReference>
<dbReference type="EMBL" id="UYJE01005275">
    <property type="protein sequence ID" value="VDI35862.1"/>
    <property type="molecule type" value="Genomic_DNA"/>
</dbReference>
<evidence type="ECO:0008006" key="6">
    <source>
        <dbReference type="Google" id="ProtNLM"/>
    </source>
</evidence>
<dbReference type="CDD" id="cd10229">
    <property type="entry name" value="ASKHA_NBD_HSP70_HSPA12"/>
    <property type="match status" value="1"/>
</dbReference>